<dbReference type="InterPro" id="IPR000953">
    <property type="entry name" value="Chromo/chromo_shadow_dom"/>
</dbReference>
<gene>
    <name evidence="2" type="ORF">PLOB_00006539</name>
</gene>
<comment type="caution">
    <text evidence="2">The sequence shown here is derived from an EMBL/GenBank/DDBJ whole genome shotgun (WGS) entry which is preliminary data.</text>
</comment>
<dbReference type="Proteomes" id="UP001159405">
    <property type="component" value="Unassembled WGS sequence"/>
</dbReference>
<keyword evidence="3" id="KW-1185">Reference proteome</keyword>
<dbReference type="InterPro" id="IPR016197">
    <property type="entry name" value="Chromo-like_dom_sf"/>
</dbReference>
<evidence type="ECO:0000313" key="3">
    <source>
        <dbReference type="Proteomes" id="UP001159405"/>
    </source>
</evidence>
<dbReference type="InterPro" id="IPR023780">
    <property type="entry name" value="Chromo_domain"/>
</dbReference>
<proteinExistence type="predicted"/>
<dbReference type="Gene3D" id="2.40.50.40">
    <property type="match status" value="1"/>
</dbReference>
<feature type="domain" description="Chromo" evidence="1">
    <location>
        <begin position="79"/>
        <end position="129"/>
    </location>
</feature>
<dbReference type="PROSITE" id="PS50013">
    <property type="entry name" value="CHROMO_2"/>
    <property type="match status" value="1"/>
</dbReference>
<evidence type="ECO:0000313" key="2">
    <source>
        <dbReference type="EMBL" id="CAH3045022.1"/>
    </source>
</evidence>
<dbReference type="PANTHER" id="PTHR46585">
    <property type="entry name" value="INTEGRASE CORE DOMAIN CONTAINING PROTEIN"/>
    <property type="match status" value="1"/>
</dbReference>
<sequence length="129" mass="15382">MKPSQVTKTNEAQVWDTLYGDDVQKPVRFKFQVGDRVSISKRMARQVPVYKLKDDAGEILDGTFYEPELQKIIKNDDVFRVEKILRKRKRKGVVEYLVRWKGYEDPKFDSWVQESDILKLKFMRFLCSE</sequence>
<organism evidence="2 3">
    <name type="scientific">Porites lobata</name>
    <dbReference type="NCBI Taxonomy" id="104759"/>
    <lineage>
        <taxon>Eukaryota</taxon>
        <taxon>Metazoa</taxon>
        <taxon>Cnidaria</taxon>
        <taxon>Anthozoa</taxon>
        <taxon>Hexacorallia</taxon>
        <taxon>Scleractinia</taxon>
        <taxon>Fungiina</taxon>
        <taxon>Poritidae</taxon>
        <taxon>Porites</taxon>
    </lineage>
</organism>
<reference evidence="2 3" key="1">
    <citation type="submission" date="2022-05" db="EMBL/GenBank/DDBJ databases">
        <authorList>
            <consortium name="Genoscope - CEA"/>
            <person name="William W."/>
        </authorList>
    </citation>
    <scope>NUCLEOTIDE SEQUENCE [LARGE SCALE GENOMIC DNA]</scope>
</reference>
<accession>A0ABN8N9Z7</accession>
<dbReference type="PANTHER" id="PTHR46585:SF1">
    <property type="entry name" value="CHROMO DOMAIN-CONTAINING PROTEIN"/>
    <property type="match status" value="1"/>
</dbReference>
<dbReference type="Pfam" id="PF00385">
    <property type="entry name" value="Chromo"/>
    <property type="match status" value="1"/>
</dbReference>
<evidence type="ECO:0000259" key="1">
    <source>
        <dbReference type="PROSITE" id="PS50013"/>
    </source>
</evidence>
<dbReference type="SUPFAM" id="SSF54160">
    <property type="entry name" value="Chromo domain-like"/>
    <property type="match status" value="1"/>
</dbReference>
<dbReference type="SMART" id="SM00298">
    <property type="entry name" value="CHROMO"/>
    <property type="match status" value="1"/>
</dbReference>
<protein>
    <recommendedName>
        <fullName evidence="1">Chromo domain-containing protein</fullName>
    </recommendedName>
</protein>
<name>A0ABN8N9Z7_9CNID</name>
<dbReference type="EMBL" id="CALNXK010000013">
    <property type="protein sequence ID" value="CAH3045022.1"/>
    <property type="molecule type" value="Genomic_DNA"/>
</dbReference>